<reference evidence="10" key="1">
    <citation type="submission" date="2018-10" db="EMBL/GenBank/DDBJ databases">
        <title>Schaedlerella arabinophila gen. nov. sp. nov., isolated from the mouse intestinal tract and comparative analysis with the genome of the closely related altered Schaedler flora strain ASF502.</title>
        <authorList>
            <person name="Miyake S."/>
            <person name="Soh M."/>
            <person name="Seedorf H."/>
        </authorList>
    </citation>
    <scope>NUCLEOTIDE SEQUENCE [LARGE SCALE GENOMIC DNA]</scope>
    <source>
        <strain evidence="10">DSM 106076</strain>
    </source>
</reference>
<name>N2AR04_9FIRM</name>
<keyword evidence="5 8" id="KW-0255">Endonuclease</keyword>
<comment type="cofactor">
    <cofactor evidence="8">
        <name>Zn(2+)</name>
        <dbReference type="ChEBI" id="CHEBI:29105"/>
    </cofactor>
    <text evidence="8">Binds 2 Zn(2+) ions.</text>
</comment>
<accession>A0A3R8R1D1</accession>
<evidence type="ECO:0000256" key="1">
    <source>
        <dbReference type="ARBA" id="ARBA00011738"/>
    </source>
</evidence>
<keyword evidence="3 8" id="KW-0540">Nuclease</keyword>
<dbReference type="OrthoDB" id="9800940at2"/>
<feature type="binding site" evidence="8">
    <location>
        <position position="266"/>
    </location>
    <ligand>
        <name>Zn(2+)</name>
        <dbReference type="ChEBI" id="CHEBI:29105"/>
        <label>2</label>
        <note>catalytic</note>
    </ligand>
</feature>
<feature type="binding site" evidence="8">
    <location>
        <position position="61"/>
    </location>
    <ligand>
        <name>Zn(2+)</name>
        <dbReference type="ChEBI" id="CHEBI:29105"/>
        <label>1</label>
        <note>catalytic</note>
    </ligand>
</feature>
<keyword evidence="4 8" id="KW-0479">Metal-binding</keyword>
<dbReference type="STRING" id="2044587.C824_01590"/>
<feature type="active site" description="Proton acceptor" evidence="8">
    <location>
        <position position="65"/>
    </location>
</feature>
<keyword evidence="11" id="KW-1185">Reference proteome</keyword>
<protein>
    <recommendedName>
        <fullName evidence="8">Ribonuclease Z</fullName>
        <shortName evidence="8">RNase Z</shortName>
        <ecNumber evidence="8">3.1.26.11</ecNumber>
    </recommendedName>
    <alternativeName>
        <fullName evidence="8">tRNA 3 endonuclease</fullName>
    </alternativeName>
    <alternativeName>
        <fullName evidence="8">tRNase Z</fullName>
    </alternativeName>
</protein>
<comment type="caution">
    <text evidence="10">The sequence shown here is derived from an EMBL/GenBank/DDBJ whole genome shotgun (WGS) entry which is preliminary data.</text>
</comment>
<evidence type="ECO:0000256" key="3">
    <source>
        <dbReference type="ARBA" id="ARBA00022722"/>
    </source>
</evidence>
<comment type="catalytic activity">
    <reaction evidence="8">
        <text>Endonucleolytic cleavage of RNA, removing extra 3' nucleotides from tRNA precursor, generating 3' termini of tRNAs. A 3'-hydroxy group is left at the tRNA terminus and a 5'-phosphoryl group is left at the trailer molecule.</text>
        <dbReference type="EC" id="3.1.26.11"/>
    </reaction>
</comment>
<comment type="function">
    <text evidence="8">Zinc phosphodiesterase, which displays some tRNA 3'-processing endonuclease activity. Probably involved in tRNA maturation, by removing a 3'-trailer from precursor tRNA.</text>
</comment>
<dbReference type="Pfam" id="PF23023">
    <property type="entry name" value="Anti-Pycsar_Apyc1"/>
    <property type="match status" value="1"/>
</dbReference>
<feature type="binding site" evidence="8">
    <location>
        <position position="207"/>
    </location>
    <ligand>
        <name>Zn(2+)</name>
        <dbReference type="ChEBI" id="CHEBI:29105"/>
        <label>2</label>
        <note>catalytic</note>
    </ligand>
</feature>
<dbReference type="GO" id="GO:0008270">
    <property type="term" value="F:zinc ion binding"/>
    <property type="evidence" value="ECO:0007669"/>
    <property type="project" value="UniProtKB-UniRule"/>
</dbReference>
<reference evidence="9 12" key="2">
    <citation type="submission" date="2019-07" db="EMBL/GenBank/DDBJ databases">
        <title>Draft genome sequences of 15 bacterial species constituting the stable defined intestinal microbiota of the GM15 gnotobiotic mouse model.</title>
        <authorList>
            <person name="Elie C."/>
            <person name="Mathieu A."/>
            <person name="Saliou A."/>
            <person name="Darnaud M."/>
            <person name="Leulier F."/>
            <person name="Tamellini A."/>
        </authorList>
    </citation>
    <scope>NUCLEOTIDE SEQUENCE [LARGE SCALE GENOMIC DNA]</scope>
    <source>
        <strain evidence="12">ASF 502</strain>
        <strain evidence="9">MD300</strain>
    </source>
</reference>
<dbReference type="EMBL" id="VIRB01000095">
    <property type="protein sequence ID" value="NDO70045.1"/>
    <property type="molecule type" value="Genomic_DNA"/>
</dbReference>
<sequence>MLDVCLLGCGGMMPLPYRWLTALMTRFNGSSLLIDCGEGTQIAIKEKGWSFKPIDVLCFTHYHGDHISGLPGLLLTMGNAERREPLTMIGPKGLEWVVNSLRVIAPELPFPIHFQEIEGAEQTFEMEGYRLQAFRVNHNIPCYGYSLEIDRAGKFDPERAMAQEIPQKYWRYLQKGESVESEEGRLLTPDMVLGPPRKGIKLTYTTDTRPTRSIVEHAEQSDLFICEGMYGEKEKAAKAVEYKHMTFYEAAQLAKDARVKEMWLTHYSPSMTRAEVYMDEVRKIFPAAKAGKDKMSVTMKFE</sequence>
<dbReference type="InterPro" id="IPR013471">
    <property type="entry name" value="RNase_Z/BN"/>
</dbReference>
<dbReference type="RefSeq" id="WP_004077547.1">
    <property type="nucleotide sequence ID" value="NZ_RHJS01000002.1"/>
</dbReference>
<dbReference type="EC" id="3.1.26.11" evidence="8"/>
<feature type="binding site" evidence="8">
    <location>
        <position position="207"/>
    </location>
    <ligand>
        <name>Zn(2+)</name>
        <dbReference type="ChEBI" id="CHEBI:29105"/>
        <label>1</label>
        <note>catalytic</note>
    </ligand>
</feature>
<accession>N2AR04</accession>
<dbReference type="HAMAP" id="MF_01818">
    <property type="entry name" value="RNase_Z_BN"/>
    <property type="match status" value="1"/>
</dbReference>
<gene>
    <name evidence="8" type="primary">rnz</name>
    <name evidence="10" type="ORF">EBB54_00735</name>
    <name evidence="9" type="ORF">FMM80_15805</name>
</gene>
<evidence type="ECO:0000256" key="7">
    <source>
        <dbReference type="ARBA" id="ARBA00022833"/>
    </source>
</evidence>
<dbReference type="InterPro" id="IPR036866">
    <property type="entry name" value="RibonucZ/Hydroxyglut_hydro"/>
</dbReference>
<comment type="similarity">
    <text evidence="8">Belongs to the RNase Z family.</text>
</comment>
<proteinExistence type="inferred from homology"/>
<evidence type="ECO:0000256" key="4">
    <source>
        <dbReference type="ARBA" id="ARBA00022723"/>
    </source>
</evidence>
<evidence type="ECO:0000313" key="12">
    <source>
        <dbReference type="Proteomes" id="UP000474104"/>
    </source>
</evidence>
<dbReference type="eggNOG" id="COG1234">
    <property type="taxonomic scope" value="Bacteria"/>
</dbReference>
<keyword evidence="7 8" id="KW-0862">Zinc</keyword>
<dbReference type="CDD" id="cd07717">
    <property type="entry name" value="RNaseZ_ZiPD-like_MBL-fold"/>
    <property type="match status" value="1"/>
</dbReference>
<dbReference type="Proteomes" id="UP000474104">
    <property type="component" value="Unassembled WGS sequence"/>
</dbReference>
<dbReference type="SUPFAM" id="SSF56281">
    <property type="entry name" value="Metallo-hydrolase/oxidoreductase"/>
    <property type="match status" value="1"/>
</dbReference>
<dbReference type="Gene3D" id="3.60.15.10">
    <property type="entry name" value="Ribonuclease Z/Hydroxyacylglutathione hydrolase-like"/>
    <property type="match status" value="1"/>
</dbReference>
<dbReference type="NCBIfam" id="NF000801">
    <property type="entry name" value="PRK00055.1-3"/>
    <property type="match status" value="1"/>
</dbReference>
<evidence type="ECO:0000256" key="6">
    <source>
        <dbReference type="ARBA" id="ARBA00022801"/>
    </source>
</evidence>
<evidence type="ECO:0000256" key="8">
    <source>
        <dbReference type="HAMAP-Rule" id="MF_01818"/>
    </source>
</evidence>
<evidence type="ECO:0000313" key="10">
    <source>
        <dbReference type="EMBL" id="RRK30079.1"/>
    </source>
</evidence>
<dbReference type="AlphaFoldDB" id="N2AR04"/>
<dbReference type="HOGENOM" id="CLU_031317_2_1_9"/>
<evidence type="ECO:0000256" key="5">
    <source>
        <dbReference type="ARBA" id="ARBA00022759"/>
    </source>
</evidence>
<comment type="subunit">
    <text evidence="1 8">Homodimer.</text>
</comment>
<keyword evidence="6 8" id="KW-0378">Hydrolase</keyword>
<dbReference type="EMBL" id="RHJS01000002">
    <property type="protein sequence ID" value="RRK30079.1"/>
    <property type="molecule type" value="Genomic_DNA"/>
</dbReference>
<dbReference type="PANTHER" id="PTHR46018:SF2">
    <property type="entry name" value="ZINC PHOSPHODIESTERASE ELAC PROTEIN 1"/>
    <property type="match status" value="1"/>
</dbReference>
<evidence type="ECO:0000313" key="9">
    <source>
        <dbReference type="EMBL" id="NDO70045.1"/>
    </source>
</evidence>
<feature type="binding site" evidence="8">
    <location>
        <position position="65"/>
    </location>
    <ligand>
        <name>Zn(2+)</name>
        <dbReference type="ChEBI" id="CHEBI:29105"/>
        <label>2</label>
        <note>catalytic</note>
    </ligand>
</feature>
<feature type="binding site" evidence="8">
    <location>
        <position position="66"/>
    </location>
    <ligand>
        <name>Zn(2+)</name>
        <dbReference type="ChEBI" id="CHEBI:29105"/>
        <label>2</label>
        <note>catalytic</note>
    </ligand>
</feature>
<feature type="binding site" evidence="8">
    <location>
        <position position="63"/>
    </location>
    <ligand>
        <name>Zn(2+)</name>
        <dbReference type="ChEBI" id="CHEBI:29105"/>
        <label>1</label>
        <note>catalytic</note>
    </ligand>
</feature>
<dbReference type="GO" id="GO:0042781">
    <property type="term" value="F:3'-tRNA processing endoribonuclease activity"/>
    <property type="evidence" value="ECO:0007669"/>
    <property type="project" value="UniProtKB-UniRule"/>
</dbReference>
<feature type="binding site" evidence="8">
    <location>
        <position position="138"/>
    </location>
    <ligand>
        <name>Zn(2+)</name>
        <dbReference type="ChEBI" id="CHEBI:29105"/>
        <label>1</label>
        <note>catalytic</note>
    </ligand>
</feature>
<keyword evidence="2 8" id="KW-0819">tRNA processing</keyword>
<evidence type="ECO:0000256" key="2">
    <source>
        <dbReference type="ARBA" id="ARBA00022694"/>
    </source>
</evidence>
<dbReference type="PANTHER" id="PTHR46018">
    <property type="entry name" value="ZINC PHOSPHODIESTERASE ELAC PROTEIN 1"/>
    <property type="match status" value="1"/>
</dbReference>
<organism evidence="10 11">
    <name type="scientific">Schaedlerella arabinosiphila</name>
    <dbReference type="NCBI Taxonomy" id="2044587"/>
    <lineage>
        <taxon>Bacteria</taxon>
        <taxon>Bacillati</taxon>
        <taxon>Bacillota</taxon>
        <taxon>Clostridia</taxon>
        <taxon>Lachnospirales</taxon>
        <taxon>Lachnospiraceae</taxon>
        <taxon>Schaedlerella</taxon>
    </lineage>
</organism>
<dbReference type="Proteomes" id="UP000274920">
    <property type="component" value="Unassembled WGS sequence"/>
</dbReference>
<dbReference type="NCBIfam" id="TIGR02651">
    <property type="entry name" value="RNase_Z"/>
    <property type="match status" value="1"/>
</dbReference>
<evidence type="ECO:0000313" key="11">
    <source>
        <dbReference type="Proteomes" id="UP000274920"/>
    </source>
</evidence>